<dbReference type="STRING" id="155417.A0A4Q4T2M0"/>
<organism evidence="3 4">
    <name type="scientific">Monosporascus ibericus</name>
    <dbReference type="NCBI Taxonomy" id="155417"/>
    <lineage>
        <taxon>Eukaryota</taxon>
        <taxon>Fungi</taxon>
        <taxon>Dikarya</taxon>
        <taxon>Ascomycota</taxon>
        <taxon>Pezizomycotina</taxon>
        <taxon>Sordariomycetes</taxon>
        <taxon>Xylariomycetidae</taxon>
        <taxon>Xylariales</taxon>
        <taxon>Xylariales incertae sedis</taxon>
        <taxon>Monosporascus</taxon>
    </lineage>
</organism>
<dbReference type="Gene3D" id="3.40.50.150">
    <property type="entry name" value="Vaccinia Virus protein VP39"/>
    <property type="match status" value="1"/>
</dbReference>
<dbReference type="InterPro" id="IPR013217">
    <property type="entry name" value="Methyltransf_12"/>
</dbReference>
<dbReference type="Pfam" id="PF08242">
    <property type="entry name" value="Methyltransf_12"/>
    <property type="match status" value="1"/>
</dbReference>
<dbReference type="EMBL" id="QJNU01000544">
    <property type="protein sequence ID" value="RYO95565.1"/>
    <property type="molecule type" value="Genomic_DNA"/>
</dbReference>
<reference evidence="3 4" key="1">
    <citation type="submission" date="2018-06" db="EMBL/GenBank/DDBJ databases">
        <title>Complete Genomes of Monosporascus.</title>
        <authorList>
            <person name="Robinson A.J."/>
            <person name="Natvig D.O."/>
        </authorList>
    </citation>
    <scope>NUCLEOTIDE SEQUENCE [LARGE SCALE GENOMIC DNA]</scope>
    <source>
        <strain evidence="3 4">CBS 110550</strain>
    </source>
</reference>
<dbReference type="InterPro" id="IPR029063">
    <property type="entry name" value="SAM-dependent_MTases_sf"/>
</dbReference>
<evidence type="ECO:0000313" key="3">
    <source>
        <dbReference type="EMBL" id="RYO95565.1"/>
    </source>
</evidence>
<evidence type="ECO:0000256" key="1">
    <source>
        <dbReference type="ARBA" id="ARBA00038158"/>
    </source>
</evidence>
<dbReference type="PANTHER" id="PTHR43591">
    <property type="entry name" value="METHYLTRANSFERASE"/>
    <property type="match status" value="1"/>
</dbReference>
<protein>
    <recommendedName>
        <fullName evidence="2">Methyltransferase type 12 domain-containing protein</fullName>
    </recommendedName>
</protein>
<dbReference type="OrthoDB" id="3647at2759"/>
<keyword evidence="4" id="KW-1185">Reference proteome</keyword>
<proteinExistence type="inferred from homology"/>
<gene>
    <name evidence="3" type="ORF">DL764_007662</name>
</gene>
<dbReference type="Proteomes" id="UP000293360">
    <property type="component" value="Unassembled WGS sequence"/>
</dbReference>
<dbReference type="CDD" id="cd02440">
    <property type="entry name" value="AdoMet_MTases"/>
    <property type="match status" value="1"/>
</dbReference>
<evidence type="ECO:0000313" key="4">
    <source>
        <dbReference type="Proteomes" id="UP000293360"/>
    </source>
</evidence>
<evidence type="ECO:0000259" key="2">
    <source>
        <dbReference type="Pfam" id="PF08242"/>
    </source>
</evidence>
<feature type="domain" description="Methyltransferase type 12" evidence="2">
    <location>
        <begin position="49"/>
        <end position="150"/>
    </location>
</feature>
<sequence length="263" mass="28807">MAGATGSVGKEGYDTHAATYEKIATTPSGILEEQLLASAMGDCTGLAVLDLGGGTGLRARQAVKLGASHVDVVDVSPEMLRIGQQQTSSEYDGRIAWHEADVSKPLDDKLQLRKTYDLVMANWVLDSAGSLADLEGMWANVGARLRPGGRYVGIRVNDPWAPYMADGRYGVRFREKERIPGGVRYWYIFDDPAGNKEPVEIEGASLEISYSGSTELHTKYGLCDVEIEPFENAKIVREDPEFWKPFLDRPLLAVVKARKQGGE</sequence>
<comment type="similarity">
    <text evidence="1">Belongs to the methyltransferase superfamily. LaeA methyltransferase family.</text>
</comment>
<dbReference type="AlphaFoldDB" id="A0A4Q4T2M0"/>
<comment type="caution">
    <text evidence="3">The sequence shown here is derived from an EMBL/GenBank/DDBJ whole genome shotgun (WGS) entry which is preliminary data.</text>
</comment>
<dbReference type="SUPFAM" id="SSF53335">
    <property type="entry name" value="S-adenosyl-L-methionine-dependent methyltransferases"/>
    <property type="match status" value="1"/>
</dbReference>
<name>A0A4Q4T2M0_9PEZI</name>
<accession>A0A4Q4T2M0</accession>